<gene>
    <name evidence="1" type="ORF">GON01_00260</name>
</gene>
<accession>A0A6I4IWC6</accession>
<dbReference type="InterPro" id="IPR011990">
    <property type="entry name" value="TPR-like_helical_dom_sf"/>
</dbReference>
<evidence type="ECO:0000313" key="1">
    <source>
        <dbReference type="EMBL" id="MVO76374.1"/>
    </source>
</evidence>
<dbReference type="SUPFAM" id="SSF48452">
    <property type="entry name" value="TPR-like"/>
    <property type="match status" value="1"/>
</dbReference>
<name>A0A6I4IWC6_9SPHN</name>
<organism evidence="1 2">
    <name type="scientific">Sphingomonas horti</name>
    <dbReference type="NCBI Taxonomy" id="2682842"/>
    <lineage>
        <taxon>Bacteria</taxon>
        <taxon>Pseudomonadati</taxon>
        <taxon>Pseudomonadota</taxon>
        <taxon>Alphaproteobacteria</taxon>
        <taxon>Sphingomonadales</taxon>
        <taxon>Sphingomonadaceae</taxon>
        <taxon>Sphingomonas</taxon>
    </lineage>
</organism>
<comment type="caution">
    <text evidence="1">The sequence shown here is derived from an EMBL/GenBank/DDBJ whole genome shotgun (WGS) entry which is preliminary data.</text>
</comment>
<dbReference type="Pfam" id="PF13432">
    <property type="entry name" value="TPR_16"/>
    <property type="match status" value="1"/>
</dbReference>
<evidence type="ECO:0000313" key="2">
    <source>
        <dbReference type="Proteomes" id="UP000441389"/>
    </source>
</evidence>
<dbReference type="AlphaFoldDB" id="A0A6I4IWC6"/>
<keyword evidence="2" id="KW-1185">Reference proteome</keyword>
<dbReference type="Gene3D" id="1.25.40.10">
    <property type="entry name" value="Tetratricopeptide repeat domain"/>
    <property type="match status" value="1"/>
</dbReference>
<protein>
    <submittedName>
        <fullName evidence="1">Tetratricopeptide repeat protein</fullName>
    </submittedName>
</protein>
<sequence>MMGWLVVLALVAITGGALWKWGHLPRAAFEPIAAALLLGLAGYALQGSPNLPDHPVQPPEDLSKAKEADIAIRKQMGEARFGSGPSWLMAADGAMRAGLPSAAVTYIKTGLKQNPRDPDLWVGLGNALVVHSGGMVSPAATYAFQKAAEIAPNHPGPPFFMGLALAQSGHFAQARAIWTELLARAPADAPWKADLEQRLAQLPG</sequence>
<reference evidence="1 2" key="1">
    <citation type="submission" date="2019-12" db="EMBL/GenBank/DDBJ databases">
        <authorList>
            <person name="Huq M.A."/>
        </authorList>
    </citation>
    <scope>NUCLEOTIDE SEQUENCE [LARGE SCALE GENOMIC DNA]</scope>
    <source>
        <strain evidence="1 2">MAH-20</strain>
    </source>
</reference>
<dbReference type="EMBL" id="WQMS01000001">
    <property type="protein sequence ID" value="MVO76374.1"/>
    <property type="molecule type" value="Genomic_DNA"/>
</dbReference>
<proteinExistence type="predicted"/>
<dbReference type="Proteomes" id="UP000441389">
    <property type="component" value="Unassembled WGS sequence"/>
</dbReference>